<dbReference type="EMBL" id="CP069280">
    <property type="protein sequence ID" value="QRI52960.1"/>
    <property type="molecule type" value="Genomic_DNA"/>
</dbReference>
<dbReference type="HAMAP" id="MF_00707">
    <property type="entry name" value="UPF0735"/>
    <property type="match status" value="1"/>
</dbReference>
<protein>
    <recommendedName>
        <fullName evidence="1">UPF0735 ACT domain-containing protein C3B64_08005</fullName>
    </recommendedName>
</protein>
<dbReference type="OrthoDB" id="9788773at2"/>
<name>A0A0A2HES3_CLOBO</name>
<dbReference type="InterPro" id="IPR045865">
    <property type="entry name" value="ACT-like_dom_sf"/>
</dbReference>
<reference evidence="10 11" key="2">
    <citation type="submission" date="2018-01" db="EMBL/GenBank/DDBJ databases">
        <title>Genetic Diversity of Clostridium botulinum in seafood.</title>
        <authorList>
            <person name="Athira V."/>
            <person name="Arun Jyothi P.V."/>
            <person name="Lalitha K.V."/>
            <person name="Joseph T.C."/>
        </authorList>
    </citation>
    <scope>NUCLEOTIDE SEQUENCE [LARGE SCALE GENOMIC DNA]</scope>
    <source>
        <strain evidence="3 10">Mfbjulcb5</strain>
        <strain evidence="4 11">Mfbjulcb8</strain>
    </source>
</reference>
<dbReference type="Proteomes" id="UP000663464">
    <property type="component" value="Chromosome"/>
</dbReference>
<dbReference type="GeneID" id="5187779"/>
<evidence type="ECO:0000313" key="8">
    <source>
        <dbReference type="EMBL" id="NFJ07866.1"/>
    </source>
</evidence>
<dbReference type="Proteomes" id="UP000478995">
    <property type="component" value="Unassembled WGS sequence"/>
</dbReference>
<dbReference type="Pfam" id="PF13291">
    <property type="entry name" value="ACT_4"/>
    <property type="match status" value="1"/>
</dbReference>
<evidence type="ECO:0000313" key="6">
    <source>
        <dbReference type="EMBL" id="NFG17022.1"/>
    </source>
</evidence>
<evidence type="ECO:0000256" key="1">
    <source>
        <dbReference type="HAMAP-Rule" id="MF_00707"/>
    </source>
</evidence>
<dbReference type="PROSITE" id="PS51671">
    <property type="entry name" value="ACT"/>
    <property type="match status" value="1"/>
</dbReference>
<evidence type="ECO:0000313" key="7">
    <source>
        <dbReference type="EMBL" id="NFI21121.1"/>
    </source>
</evidence>
<evidence type="ECO:0000313" key="3">
    <source>
        <dbReference type="EMBL" id="AVP64203.1"/>
    </source>
</evidence>
<dbReference type="EMBL" id="CP027776">
    <property type="protein sequence ID" value="AVP64203.1"/>
    <property type="molecule type" value="Genomic_DNA"/>
</dbReference>
<dbReference type="EMBL" id="SWQE01000002">
    <property type="protein sequence ID" value="NFJ07866.1"/>
    <property type="molecule type" value="Genomic_DNA"/>
</dbReference>
<organism evidence="6 13">
    <name type="scientific">Clostridium botulinum</name>
    <dbReference type="NCBI Taxonomy" id="1491"/>
    <lineage>
        <taxon>Bacteria</taxon>
        <taxon>Bacillati</taxon>
        <taxon>Bacillota</taxon>
        <taxon>Clostridia</taxon>
        <taxon>Eubacteriales</taxon>
        <taxon>Clostridiaceae</taxon>
        <taxon>Clostridium</taxon>
    </lineage>
</organism>
<dbReference type="EMBL" id="SWRJ01000002">
    <property type="protein sequence ID" value="NFI21121.1"/>
    <property type="molecule type" value="Genomic_DNA"/>
</dbReference>
<evidence type="ECO:0000313" key="12">
    <source>
        <dbReference type="Proteomes" id="UP000472521"/>
    </source>
</evidence>
<evidence type="ECO:0000313" key="16">
    <source>
        <dbReference type="Proteomes" id="UP000663464"/>
    </source>
</evidence>
<dbReference type="Gene3D" id="3.30.70.260">
    <property type="match status" value="1"/>
</dbReference>
<dbReference type="EMBL" id="SWOY01000002">
    <property type="protein sequence ID" value="NFG17022.1"/>
    <property type="molecule type" value="Genomic_DNA"/>
</dbReference>
<gene>
    <name evidence="3" type="ORF">C3B64_08005</name>
    <name evidence="4" type="ORF">C7M56_09515</name>
    <name evidence="6" type="ORF">FC794_09485</name>
    <name evidence="8" type="ORF">FC871_05065</name>
    <name evidence="7" type="ORF">FC964_06935</name>
    <name evidence="5" type="ORF">FCV25_13050</name>
    <name evidence="9" type="ORF">JQS73_16245</name>
</gene>
<feature type="domain" description="ACT" evidence="2">
    <location>
        <begin position="69"/>
        <end position="144"/>
    </location>
</feature>
<dbReference type="eggNOG" id="COG4492">
    <property type="taxonomic scope" value="Bacteria"/>
</dbReference>
<dbReference type="PIRSF" id="PIRSF025624">
    <property type="entry name" value="ACT_PheB"/>
    <property type="match status" value="1"/>
</dbReference>
<evidence type="ECO:0000313" key="13">
    <source>
        <dbReference type="Proteomes" id="UP000478995"/>
    </source>
</evidence>
<reference evidence="12 13" key="3">
    <citation type="submission" date="2019-04" db="EMBL/GenBank/DDBJ databases">
        <title>Genome sequencing of Clostridium botulinum Groups I-IV and Clostridium butyricum.</title>
        <authorList>
            <person name="Brunt J."/>
            <person name="Van Vliet A.H.M."/>
            <person name="Stringer S.C."/>
            <person name="Carter A.T."/>
            <person name="Peck M.W."/>
        </authorList>
    </citation>
    <scope>NUCLEOTIDE SEQUENCE [LARGE SCALE GENOMIC DNA]</scope>
    <source>
        <strain evidence="8 14">Colworth BL30</strain>
        <strain evidence="7 15">IFR 15/034</strain>
        <strain evidence="6 13">IFR 18/037</strain>
        <strain evidence="5 12">IFR 18/054</strain>
    </source>
</reference>
<evidence type="ECO:0000259" key="2">
    <source>
        <dbReference type="PROSITE" id="PS51671"/>
    </source>
</evidence>
<dbReference type="Proteomes" id="UP000238070">
    <property type="component" value="Chromosome"/>
</dbReference>
<evidence type="ECO:0000313" key="5">
    <source>
        <dbReference type="EMBL" id="NFF02678.1"/>
    </source>
</evidence>
<evidence type="ECO:0000313" key="9">
    <source>
        <dbReference type="EMBL" id="QRI52960.1"/>
    </source>
</evidence>
<dbReference type="RefSeq" id="WP_003357848.1">
    <property type="nucleotide sequence ID" value="NZ_ABIBKW020000008.1"/>
</dbReference>
<reference evidence="9 16" key="1">
    <citation type="journal article" date="2014" name="J. Infect. Dis.">
        <title>Molecular characterization of a novel botulinum neurotoxin type H gene.</title>
        <authorList>
            <person name="Dover N."/>
            <person name="Barash J.R."/>
            <person name="Hill K.K."/>
            <person name="Xie G."/>
            <person name="Arnon S.S."/>
        </authorList>
    </citation>
    <scope>NUCLEOTIDE SEQUENCE [LARGE SCALE GENOMIC DNA]</scope>
    <source>
        <strain evidence="9 16">IBCA10-7060</strain>
    </source>
</reference>
<comment type="similarity">
    <text evidence="1">Belongs to the UPF0735 family.</text>
</comment>
<dbReference type="InterPro" id="IPR008310">
    <property type="entry name" value="UPF0735_ACT_dom-cont"/>
</dbReference>
<dbReference type="SUPFAM" id="SSF55021">
    <property type="entry name" value="ACT-like"/>
    <property type="match status" value="1"/>
</dbReference>
<evidence type="ECO:0000313" key="4">
    <source>
        <dbReference type="EMBL" id="AVQ38914.1"/>
    </source>
</evidence>
<dbReference type="Proteomes" id="UP000472521">
    <property type="component" value="Unassembled WGS sequence"/>
</dbReference>
<reference evidence="9" key="4">
    <citation type="submission" date="2021-02" db="EMBL/GenBank/DDBJ databases">
        <authorList>
            <person name="Dover N."/>
            <person name="Barash J.R."/>
            <person name="Bell J.M."/>
            <person name="Sylvester M.D."/>
            <person name="Arnon S."/>
        </authorList>
    </citation>
    <scope>NUCLEOTIDE SEQUENCE</scope>
    <source>
        <strain evidence="9">IBCA10-7060</strain>
    </source>
</reference>
<dbReference type="Proteomes" id="UP000480039">
    <property type="component" value="Unassembled WGS sequence"/>
</dbReference>
<evidence type="ECO:0000313" key="10">
    <source>
        <dbReference type="Proteomes" id="UP000238070"/>
    </source>
</evidence>
<dbReference type="EMBL" id="CP027777">
    <property type="protein sequence ID" value="AVQ38914.1"/>
    <property type="molecule type" value="Genomic_DNA"/>
</dbReference>
<dbReference type="EMBL" id="SWND01000007">
    <property type="protein sequence ID" value="NFF02678.1"/>
    <property type="molecule type" value="Genomic_DNA"/>
</dbReference>
<dbReference type="NCBIfam" id="NF003361">
    <property type="entry name" value="PRK04435.1"/>
    <property type="match status" value="1"/>
</dbReference>
<proteinExistence type="inferred from homology"/>
<evidence type="ECO:0000313" key="14">
    <source>
        <dbReference type="Proteomes" id="UP000480039"/>
    </source>
</evidence>
<evidence type="ECO:0000313" key="15">
    <source>
        <dbReference type="Proteomes" id="UP000482543"/>
    </source>
</evidence>
<sequence length="145" mass="16173">MPNKFLIIDNSILPDIFEKVVKVKELLANGKVKDITEGVKTVGISRSTYYKYKDFVFSVSEGVKSQKATIGLLLGHERGTLSKILDRIAEYQGNILTINQDIPINNTANVSITFDISQMSIGLKELVEEIKNTKNVIKVDLIAME</sequence>
<dbReference type="CDD" id="cd04888">
    <property type="entry name" value="ACT_PheB-BS"/>
    <property type="match status" value="1"/>
</dbReference>
<dbReference type="OMA" id="FYLVQED"/>
<evidence type="ECO:0000313" key="11">
    <source>
        <dbReference type="Proteomes" id="UP000240615"/>
    </source>
</evidence>
<dbReference type="AlphaFoldDB" id="A0A0A2HES3"/>
<dbReference type="Proteomes" id="UP000482543">
    <property type="component" value="Unassembled WGS sequence"/>
</dbReference>
<accession>A0A0A2HES3</accession>
<dbReference type="Proteomes" id="UP000240615">
    <property type="component" value="Chromosome"/>
</dbReference>
<dbReference type="STRING" id="413999.CBO3010"/>
<dbReference type="InterPro" id="IPR002912">
    <property type="entry name" value="ACT_dom"/>
</dbReference>